<dbReference type="InterPro" id="IPR029058">
    <property type="entry name" value="AB_hydrolase_fold"/>
</dbReference>
<accession>A0AB36NZY0</accession>
<keyword evidence="4" id="KW-1185">Reference proteome</keyword>
<comment type="caution">
    <text evidence="2">The sequence shown here is derived from an EMBL/GenBank/DDBJ whole genome shotgun (WGS) entry which is preliminary data.</text>
</comment>
<evidence type="ECO:0000313" key="4">
    <source>
        <dbReference type="Proteomes" id="UP000184216"/>
    </source>
</evidence>
<organism evidence="2 5">
    <name type="scientific">Flavobacterium pectinovorum</name>
    <dbReference type="NCBI Taxonomy" id="29533"/>
    <lineage>
        <taxon>Bacteria</taxon>
        <taxon>Pseudomonadati</taxon>
        <taxon>Bacteroidota</taxon>
        <taxon>Flavobacteriia</taxon>
        <taxon>Flavobacteriales</taxon>
        <taxon>Flavobacteriaceae</taxon>
        <taxon>Flavobacterium</taxon>
    </lineage>
</organism>
<dbReference type="AlphaFoldDB" id="A0AB36NZY0"/>
<gene>
    <name evidence="2" type="ORF">B0A72_14475</name>
    <name evidence="3" type="ORF">SAMN05444387_1123</name>
</gene>
<feature type="domain" description="AB hydrolase-1" evidence="1">
    <location>
        <begin position="10"/>
        <end position="250"/>
    </location>
</feature>
<dbReference type="RefSeq" id="WP_073394061.1">
    <property type="nucleotide sequence ID" value="NZ_FRBX01000001.1"/>
</dbReference>
<dbReference type="EMBL" id="MUHB01000012">
    <property type="protein sequence ID" value="OXB03707.1"/>
    <property type="molecule type" value="Genomic_DNA"/>
</dbReference>
<dbReference type="Pfam" id="PF12697">
    <property type="entry name" value="Abhydrolase_6"/>
    <property type="match status" value="1"/>
</dbReference>
<reference evidence="3 4" key="2">
    <citation type="submission" date="2016-11" db="EMBL/GenBank/DDBJ databases">
        <authorList>
            <person name="Varghese N."/>
            <person name="Submissions S."/>
        </authorList>
    </citation>
    <scope>NUCLEOTIDE SEQUENCE [LARGE SCALE GENOMIC DNA]</scope>
    <source>
        <strain evidence="3 4">DSM 6368</strain>
    </source>
</reference>
<dbReference type="PANTHER" id="PTHR43194">
    <property type="entry name" value="HYDROLASE ALPHA/BETA FOLD FAMILY"/>
    <property type="match status" value="1"/>
</dbReference>
<dbReference type="InterPro" id="IPR000073">
    <property type="entry name" value="AB_hydrolase_1"/>
</dbReference>
<evidence type="ECO:0000313" key="2">
    <source>
        <dbReference type="EMBL" id="OXB03707.1"/>
    </source>
</evidence>
<proteinExistence type="predicted"/>
<dbReference type="Proteomes" id="UP000184216">
    <property type="component" value="Unassembled WGS sequence"/>
</dbReference>
<name>A0AB36NZY0_9FLAO</name>
<evidence type="ECO:0000313" key="3">
    <source>
        <dbReference type="EMBL" id="SHL63883.1"/>
    </source>
</evidence>
<evidence type="ECO:0000313" key="5">
    <source>
        <dbReference type="Proteomes" id="UP000198431"/>
    </source>
</evidence>
<reference evidence="2 5" key="1">
    <citation type="submission" date="2016-11" db="EMBL/GenBank/DDBJ databases">
        <title>Whole genomes of Flavobacteriaceae.</title>
        <authorList>
            <person name="Stine C."/>
            <person name="Li C."/>
            <person name="Tadesse D."/>
        </authorList>
    </citation>
    <scope>NUCLEOTIDE SEQUENCE [LARGE SCALE GENOMIC DNA]</scope>
    <source>
        <strain evidence="2 5">ATCC 19366</strain>
    </source>
</reference>
<protein>
    <submittedName>
        <fullName evidence="3">Pimeloyl-ACP methyl ester carboxylesterase</fullName>
    </submittedName>
</protein>
<sequence>MHQITTKTVMFISGAFVSHYYWEQWLWYFKNKGYKVVAPPWIHKNDAPENLRDANSSNKIGSICLSELLCYYTEIIEQLQEKPILIGHSYGGLLVQLLVQQDFAAAGVCISSFPPAGLSFKKLVFYKNILQFSHIFFSDKSIVLLTFKKWQNILYNSASEEEQIIEFEDFIIPESQTALRDLLLKNTRVNFKKRHVPLFFVAGSEDKFVTSKALYWNYKKYKNFHSITCYKKLEGKDHFLILEPQWEETAESIVKWLDKIS</sequence>
<dbReference type="Gene3D" id="3.40.50.1820">
    <property type="entry name" value="alpha/beta hydrolase"/>
    <property type="match status" value="1"/>
</dbReference>
<dbReference type="InterPro" id="IPR050228">
    <property type="entry name" value="Carboxylesterase_BioH"/>
</dbReference>
<evidence type="ECO:0000259" key="1">
    <source>
        <dbReference type="Pfam" id="PF12697"/>
    </source>
</evidence>
<dbReference type="PANTHER" id="PTHR43194:SF2">
    <property type="entry name" value="PEROXISOMAL MEMBRANE PROTEIN LPX1"/>
    <property type="match status" value="1"/>
</dbReference>
<dbReference type="SUPFAM" id="SSF53474">
    <property type="entry name" value="alpha/beta-Hydrolases"/>
    <property type="match status" value="1"/>
</dbReference>
<dbReference type="EMBL" id="FRBX01000001">
    <property type="protein sequence ID" value="SHL63883.1"/>
    <property type="molecule type" value="Genomic_DNA"/>
</dbReference>
<dbReference type="Proteomes" id="UP000198431">
    <property type="component" value="Unassembled WGS sequence"/>
</dbReference>